<sequence length="481" mass="54618">MPSHSVRLVKAKGDIAVSDPTCQLRLSAVGLVKAKRSIAVRHLTFRLILSVQDMPIRVPMHSRCIPKDRGILVDRDIPKDRGLQAHPKDRPRDLQTNSKDRDNPRVMTTRTCTSMAKLYEDSSSMPGSTFDISVEREQSRSHREEWWVTHQPLLCSRGYRLRPRYHADWVPSWTLPGSTLAAFAAEDGFHGFKDDVLDAIRVSDGLKVVFKRVHTHKAELDLIRYLNSPDLLDNPYNRTSRLLDIIPIPDDDTFVLIVMPCLRLFWTPIFRHLREVIECMRQFLQGLVFMHECNIAHGDACRRNLMMDATRIVPGGSHFHASWAHPDNTTVHFRWRDRCSVAPVDYYFIDFGLSEYYPDGQDSAVVTGSYGQDSTVPEFQSDEPHNPFKVDVYQLGNALTRTLAPFSAHIQRLAPLLESMTMPDPTARPTAAEALKRFEIIAAGIPDTELGGVMKYEADSDSDAEEDLANEILSDDEPRES</sequence>
<evidence type="ECO:0000313" key="3">
    <source>
        <dbReference type="EMBL" id="KAF7310386.1"/>
    </source>
</evidence>
<dbReference type="OrthoDB" id="5987198at2759"/>
<dbReference type="PROSITE" id="PS50011">
    <property type="entry name" value="PROTEIN_KINASE_DOM"/>
    <property type="match status" value="1"/>
</dbReference>
<feature type="region of interest" description="Disordered" evidence="1">
    <location>
        <begin position="457"/>
        <end position="481"/>
    </location>
</feature>
<feature type="compositionally biased region" description="Basic and acidic residues" evidence="1">
    <location>
        <begin position="76"/>
        <end position="104"/>
    </location>
</feature>
<dbReference type="InterPro" id="IPR011009">
    <property type="entry name" value="Kinase-like_dom_sf"/>
</dbReference>
<accession>A0A8H6T3I5</accession>
<gene>
    <name evidence="3" type="ORF">HMN09_00580600</name>
</gene>
<dbReference type="GO" id="GO:0005524">
    <property type="term" value="F:ATP binding"/>
    <property type="evidence" value="ECO:0007669"/>
    <property type="project" value="InterPro"/>
</dbReference>
<feature type="domain" description="Protein kinase" evidence="2">
    <location>
        <begin position="182"/>
        <end position="481"/>
    </location>
</feature>
<feature type="compositionally biased region" description="Acidic residues" evidence="1">
    <location>
        <begin position="459"/>
        <end position="481"/>
    </location>
</feature>
<dbReference type="SUPFAM" id="SSF56112">
    <property type="entry name" value="Protein kinase-like (PK-like)"/>
    <property type="match status" value="1"/>
</dbReference>
<protein>
    <submittedName>
        <fullName evidence="3">Protein kinase domain-containing protein</fullName>
    </submittedName>
</protein>
<dbReference type="GO" id="GO:0004672">
    <property type="term" value="F:protein kinase activity"/>
    <property type="evidence" value="ECO:0007669"/>
    <property type="project" value="InterPro"/>
</dbReference>
<dbReference type="Gene3D" id="1.10.510.10">
    <property type="entry name" value="Transferase(Phosphotransferase) domain 1"/>
    <property type="match status" value="1"/>
</dbReference>
<dbReference type="SMART" id="SM00220">
    <property type="entry name" value="S_TKc"/>
    <property type="match status" value="1"/>
</dbReference>
<feature type="region of interest" description="Disordered" evidence="1">
    <location>
        <begin position="76"/>
        <end position="105"/>
    </location>
</feature>
<dbReference type="Proteomes" id="UP000613580">
    <property type="component" value="Unassembled WGS sequence"/>
</dbReference>
<organism evidence="3 4">
    <name type="scientific">Mycena chlorophos</name>
    <name type="common">Agaric fungus</name>
    <name type="synonym">Agaricus chlorophos</name>
    <dbReference type="NCBI Taxonomy" id="658473"/>
    <lineage>
        <taxon>Eukaryota</taxon>
        <taxon>Fungi</taxon>
        <taxon>Dikarya</taxon>
        <taxon>Basidiomycota</taxon>
        <taxon>Agaricomycotina</taxon>
        <taxon>Agaricomycetes</taxon>
        <taxon>Agaricomycetidae</taxon>
        <taxon>Agaricales</taxon>
        <taxon>Marasmiineae</taxon>
        <taxon>Mycenaceae</taxon>
        <taxon>Mycena</taxon>
    </lineage>
</organism>
<name>A0A8H6T3I5_MYCCL</name>
<keyword evidence="3" id="KW-0808">Transferase</keyword>
<evidence type="ECO:0000256" key="1">
    <source>
        <dbReference type="SAM" id="MobiDB-lite"/>
    </source>
</evidence>
<reference evidence="3" key="1">
    <citation type="submission" date="2020-05" db="EMBL/GenBank/DDBJ databases">
        <title>Mycena genomes resolve the evolution of fungal bioluminescence.</title>
        <authorList>
            <person name="Tsai I.J."/>
        </authorList>
    </citation>
    <scope>NUCLEOTIDE SEQUENCE</scope>
    <source>
        <strain evidence="3">110903Hualien_Pintung</strain>
    </source>
</reference>
<comment type="caution">
    <text evidence="3">The sequence shown here is derived from an EMBL/GenBank/DDBJ whole genome shotgun (WGS) entry which is preliminary data.</text>
</comment>
<keyword evidence="3" id="KW-0418">Kinase</keyword>
<proteinExistence type="predicted"/>
<dbReference type="AlphaFoldDB" id="A0A8H6T3I5"/>
<evidence type="ECO:0000313" key="4">
    <source>
        <dbReference type="Proteomes" id="UP000613580"/>
    </source>
</evidence>
<dbReference type="InterPro" id="IPR000719">
    <property type="entry name" value="Prot_kinase_dom"/>
</dbReference>
<dbReference type="EMBL" id="JACAZE010000007">
    <property type="protein sequence ID" value="KAF7310386.1"/>
    <property type="molecule type" value="Genomic_DNA"/>
</dbReference>
<evidence type="ECO:0000259" key="2">
    <source>
        <dbReference type="PROSITE" id="PS50011"/>
    </source>
</evidence>
<keyword evidence="4" id="KW-1185">Reference proteome</keyword>